<dbReference type="Proteomes" id="UP000512115">
    <property type="component" value="Chromosome"/>
</dbReference>
<evidence type="ECO:0000313" key="2">
    <source>
        <dbReference type="EMBL" id="QLV00762.1"/>
    </source>
</evidence>
<sequence>MMNLSVITEAVCDIILEHCLYGVRVYLFGSALKSIDEANDIDILIVGYVPDVILLRMKINKLQLILPIHLMIISDMEELELDFIENVGGRLLSF</sequence>
<dbReference type="EMBL" id="CP056159">
    <property type="protein sequence ID" value="QLV00762.1"/>
    <property type="molecule type" value="Genomic_DNA"/>
</dbReference>
<dbReference type="Pfam" id="PF01909">
    <property type="entry name" value="NTP_transf_2"/>
    <property type="match status" value="1"/>
</dbReference>
<reference evidence="2 3" key="1">
    <citation type="submission" date="2020-06" db="EMBL/GenBank/DDBJ databases">
        <title>REHAB project genomes.</title>
        <authorList>
            <person name="Shaw L.P."/>
        </authorList>
    </citation>
    <scope>NUCLEOTIDE SEQUENCE [LARGE SCALE GENOMIC DNA]</scope>
    <source>
        <strain evidence="2 3">RHBSTW-00814</strain>
    </source>
</reference>
<protein>
    <recommendedName>
        <fullName evidence="1">Polymerase nucleotidyl transferase domain-containing protein</fullName>
    </recommendedName>
</protein>
<name>A0A7H9K4H2_9ESCH</name>
<organism evidence="2 3">
    <name type="scientific">Escherichia marmotae</name>
    <dbReference type="NCBI Taxonomy" id="1499973"/>
    <lineage>
        <taxon>Bacteria</taxon>
        <taxon>Pseudomonadati</taxon>
        <taxon>Pseudomonadota</taxon>
        <taxon>Gammaproteobacteria</taxon>
        <taxon>Enterobacterales</taxon>
        <taxon>Enterobacteriaceae</taxon>
        <taxon>Escherichia</taxon>
    </lineage>
</organism>
<dbReference type="InterPro" id="IPR002934">
    <property type="entry name" value="Polymerase_NTP_transf_dom"/>
</dbReference>
<dbReference type="InterPro" id="IPR043519">
    <property type="entry name" value="NT_sf"/>
</dbReference>
<evidence type="ECO:0000313" key="3">
    <source>
        <dbReference type="Proteomes" id="UP000512115"/>
    </source>
</evidence>
<dbReference type="SUPFAM" id="SSF81301">
    <property type="entry name" value="Nucleotidyltransferase"/>
    <property type="match status" value="1"/>
</dbReference>
<evidence type="ECO:0000259" key="1">
    <source>
        <dbReference type="Pfam" id="PF01909"/>
    </source>
</evidence>
<dbReference type="AlphaFoldDB" id="A0A7H9K4H2"/>
<accession>A0A7H9K4H2</accession>
<feature type="domain" description="Polymerase nucleotidyl transferase" evidence="1">
    <location>
        <begin position="20"/>
        <end position="77"/>
    </location>
</feature>
<proteinExistence type="predicted"/>
<gene>
    <name evidence="2" type="ORF">HV284_06550</name>
</gene>
<dbReference type="GO" id="GO:0016779">
    <property type="term" value="F:nucleotidyltransferase activity"/>
    <property type="evidence" value="ECO:0007669"/>
    <property type="project" value="InterPro"/>
</dbReference>